<dbReference type="Pfam" id="PF10659">
    <property type="entry name" value="Trypan_glycop_C"/>
    <property type="match status" value="1"/>
</dbReference>
<feature type="domain" description="Trypanosome variant surface glycoprotein C-terminal" evidence="11">
    <location>
        <begin position="457"/>
        <end position="562"/>
    </location>
</feature>
<proteinExistence type="predicted"/>
<feature type="region of interest" description="Disordered" evidence="9">
    <location>
        <begin position="481"/>
        <end position="504"/>
    </location>
</feature>
<evidence type="ECO:0000313" key="13">
    <source>
        <dbReference type="EMBL" id="AGH60887.1"/>
    </source>
</evidence>
<evidence type="ECO:0000256" key="8">
    <source>
        <dbReference type="ARBA" id="ARBA00023288"/>
    </source>
</evidence>
<reference evidence="13" key="2">
    <citation type="journal article" date="2014" name="Mol. Biochem. Parasitol.">
        <title>Capturing the variant surface glycoprotein repertoire (the VSGnome) of Trypanosoma brucei Lister 427.</title>
        <authorList>
            <person name="Cross G.A."/>
            <person name="Kim H.S."/>
            <person name="Wickstead B."/>
        </authorList>
    </citation>
    <scope>NUCLEOTIDE SEQUENCE</scope>
    <source>
        <strain evidence="13">Lister 427</strain>
    </source>
</reference>
<keyword evidence="6" id="KW-0472">Membrane</keyword>
<dbReference type="AlphaFoldDB" id="M4T1G9"/>
<accession>M4T1G9</accession>
<evidence type="ECO:0000256" key="9">
    <source>
        <dbReference type="SAM" id="MobiDB-lite"/>
    </source>
</evidence>
<evidence type="ECO:0000256" key="6">
    <source>
        <dbReference type="ARBA" id="ARBA00023136"/>
    </source>
</evidence>
<dbReference type="EMBL" id="KX700600">
    <property type="protein sequence ID" value="APD74556.1"/>
    <property type="molecule type" value="Genomic_DNA"/>
</dbReference>
<reference evidence="13" key="1">
    <citation type="submission" date="2013-02" db="EMBL/GenBank/DDBJ databases">
        <authorList>
            <person name="Cross G.A.M."/>
            <person name="Kim H.-S."/>
            <person name="Wickstead B."/>
        </authorList>
    </citation>
    <scope>NUCLEOTIDE SEQUENCE</scope>
    <source>
        <strain evidence="13">Lister 427</strain>
    </source>
</reference>
<dbReference type="VEuPathDB" id="TriTrypDB:Tb10.v4.0200"/>
<dbReference type="VEuPathDB" id="TriTrypDB:Tb427_000187700"/>
<dbReference type="InterPro" id="IPR019609">
    <property type="entry name" value="Variant_surf_glycoprt_trypan_C"/>
</dbReference>
<protein>
    <submittedName>
        <fullName evidence="14">Variant surface glycoprotein 1125.4018</fullName>
    </submittedName>
    <submittedName>
        <fullName evidence="13">Variant surface glycoprotein 307</fullName>
    </submittedName>
</protein>
<feature type="chain" id="PRO_5004057999" evidence="10">
    <location>
        <begin position="19"/>
        <end position="565"/>
    </location>
</feature>
<keyword evidence="5 10" id="KW-0732">Signal</keyword>
<organism evidence="13">
    <name type="scientific">Trypanosoma brucei</name>
    <dbReference type="NCBI Taxonomy" id="5691"/>
    <lineage>
        <taxon>Eukaryota</taxon>
        <taxon>Discoba</taxon>
        <taxon>Euglenozoa</taxon>
        <taxon>Kinetoplastea</taxon>
        <taxon>Metakinetoplastina</taxon>
        <taxon>Trypanosomatida</taxon>
        <taxon>Trypanosomatidae</taxon>
        <taxon>Trypanosoma</taxon>
    </lineage>
</organism>
<dbReference type="EMBL" id="KC613456">
    <property type="protein sequence ID" value="AGH60887.1"/>
    <property type="molecule type" value="Genomic_DNA"/>
</dbReference>
<dbReference type="VEuPathDB" id="TriTrypDB:Tb1125.Tb11.v5.1024"/>
<dbReference type="GO" id="GO:0005886">
    <property type="term" value="C:plasma membrane"/>
    <property type="evidence" value="ECO:0007669"/>
    <property type="project" value="UniProtKB-SubCell"/>
</dbReference>
<comment type="subcellular location">
    <subcellularLocation>
        <location evidence="2">Cell membrane</location>
        <topology evidence="2">Lipid-anchor</topology>
        <topology evidence="2">GPI-anchor</topology>
    </subcellularLocation>
</comment>
<evidence type="ECO:0000256" key="7">
    <source>
        <dbReference type="ARBA" id="ARBA00023180"/>
    </source>
</evidence>
<evidence type="ECO:0000256" key="1">
    <source>
        <dbReference type="ARBA" id="ARBA00002523"/>
    </source>
</evidence>
<keyword evidence="3" id="KW-1003">Cell membrane</keyword>
<reference evidence="14" key="3">
    <citation type="submission" date="2016-08" db="EMBL/GenBank/DDBJ databases">
        <title>VSG repertoire of Trypanosoma brucei EATRO 1125.</title>
        <authorList>
            <person name="Cross G.A."/>
        </authorList>
    </citation>
    <scope>NUCLEOTIDE SEQUENCE</scope>
    <source>
        <strain evidence="14">EATRO 1125</strain>
    </source>
</reference>
<evidence type="ECO:0000259" key="12">
    <source>
        <dbReference type="Pfam" id="PF13206"/>
    </source>
</evidence>
<evidence type="ECO:0000256" key="2">
    <source>
        <dbReference type="ARBA" id="ARBA00004609"/>
    </source>
</evidence>
<keyword evidence="7" id="KW-0325">Glycoprotein</keyword>
<evidence type="ECO:0000256" key="10">
    <source>
        <dbReference type="SAM" id="SignalP"/>
    </source>
</evidence>
<evidence type="ECO:0000256" key="4">
    <source>
        <dbReference type="ARBA" id="ARBA00022622"/>
    </source>
</evidence>
<feature type="signal peptide" evidence="10">
    <location>
        <begin position="1"/>
        <end position="18"/>
    </location>
</feature>
<sequence length="565" mass="60011">MYLTLSIALILALTRVRTDDENHKEFKQLCRVYNLLTAAVVEQKISSGNSEQRETITAAASRTLANVKKLNLTAAEEGKTKVLRDAGQYPTLKKVADDSAAKGYFENVEEAEFQKLREDLEDIENSKGTGETFAKTYGTPFSDSQKEAIRAPLTFMAQAATTIHGKLTAVYKQATLARQQAQLAFSKAVYGEKVLAGKDAALMKPDKPLPDPTTAANFPWGAADDRDAVCKNPTVNSGKAGSALAIDMVCICTKKQATPQQLCGTALTGGSTVIDSSSSQSKAHAAWKALSAACTKMANEATGGDQKMQLTTELASVEAMRGQNTIVITGSPGYQALAAKTHNFFGAFVVATTTASDCDTDDANVVNTGGKGPCIGYSAYLKTAAGIPWINHAKTGHSKLQEADDLFKESLVLLTEVQNIEKQMQSLLLMSKSLTQATQAPKDPKSVPQTVEEQNKCKNATNKTAEGCASIGCDFDTKKAECKPKPGTESTAAGTGDKKDGGNTAKPVCSTIQNQTECEGVTGTPPTGKAKVCGWIEGKCQDSSFLVNKQFALMVSAFVALLFLS</sequence>
<name>M4T1G9_9TRYP</name>
<dbReference type="VEuPathDB" id="TriTrypDB:Tb1125.Tb09.v4.0053"/>
<comment type="function">
    <text evidence="1">VSG forms a coat on the surface of the parasite. The trypanosome evades the immune response of the host by expressing a series of antigenically distinct VSGs from an estimated 1000 VSG genes.</text>
</comment>
<dbReference type="GO" id="GO:0098552">
    <property type="term" value="C:side of membrane"/>
    <property type="evidence" value="ECO:0007669"/>
    <property type="project" value="UniProtKB-KW"/>
</dbReference>
<dbReference type="InterPro" id="IPR025932">
    <property type="entry name" value="Trypano_VSG_B_N_dom"/>
</dbReference>
<keyword evidence="8" id="KW-0449">Lipoprotein</keyword>
<dbReference type="Pfam" id="PF13206">
    <property type="entry name" value="VSG_B"/>
    <property type="match status" value="1"/>
</dbReference>
<keyword evidence="4" id="KW-0336">GPI-anchor</keyword>
<evidence type="ECO:0000256" key="3">
    <source>
        <dbReference type="ARBA" id="ARBA00022475"/>
    </source>
</evidence>
<evidence type="ECO:0000259" key="11">
    <source>
        <dbReference type="Pfam" id="PF10659"/>
    </source>
</evidence>
<evidence type="ECO:0000313" key="14">
    <source>
        <dbReference type="EMBL" id="APD74556.1"/>
    </source>
</evidence>
<evidence type="ECO:0000256" key="5">
    <source>
        <dbReference type="ARBA" id="ARBA00022729"/>
    </source>
</evidence>
<feature type="domain" description="Trypanosome variant surface glycoprotein B-type N-terminal" evidence="12">
    <location>
        <begin position="17"/>
        <end position="405"/>
    </location>
</feature>